<name>A0A1B6GVB6_9HEMI</name>
<feature type="compositionally biased region" description="Polar residues" evidence="1">
    <location>
        <begin position="91"/>
        <end position="109"/>
    </location>
</feature>
<sequence length="134" mass="13970">YCFAFFIFFLKYHCLIMRTSVAVASLAIVALAILVPAISAGCAKTVVGAEVPVKSYSAGVKNSNSNSDAKTAEANKEDEAYTDGGIKWARGSSNTATSQDKDSAQSSVKEVNVKGVDGSSYKAKSSAVKTASLE</sequence>
<feature type="non-terminal residue" evidence="2">
    <location>
        <position position="1"/>
    </location>
</feature>
<evidence type="ECO:0000256" key="1">
    <source>
        <dbReference type="SAM" id="MobiDB-lite"/>
    </source>
</evidence>
<accession>A0A1B6GVB6</accession>
<gene>
    <name evidence="2" type="ORF">g.26630</name>
</gene>
<protein>
    <submittedName>
        <fullName evidence="2">Uncharacterized protein</fullName>
    </submittedName>
</protein>
<dbReference type="EMBL" id="GECZ01003434">
    <property type="protein sequence ID" value="JAS66335.1"/>
    <property type="molecule type" value="Transcribed_RNA"/>
</dbReference>
<feature type="non-terminal residue" evidence="2">
    <location>
        <position position="134"/>
    </location>
</feature>
<evidence type="ECO:0000313" key="2">
    <source>
        <dbReference type="EMBL" id="JAS66335.1"/>
    </source>
</evidence>
<dbReference type="AlphaFoldDB" id="A0A1B6GVB6"/>
<organism evidence="2">
    <name type="scientific">Cuerna arida</name>
    <dbReference type="NCBI Taxonomy" id="1464854"/>
    <lineage>
        <taxon>Eukaryota</taxon>
        <taxon>Metazoa</taxon>
        <taxon>Ecdysozoa</taxon>
        <taxon>Arthropoda</taxon>
        <taxon>Hexapoda</taxon>
        <taxon>Insecta</taxon>
        <taxon>Pterygota</taxon>
        <taxon>Neoptera</taxon>
        <taxon>Paraneoptera</taxon>
        <taxon>Hemiptera</taxon>
        <taxon>Auchenorrhyncha</taxon>
        <taxon>Membracoidea</taxon>
        <taxon>Cicadellidae</taxon>
        <taxon>Cicadellinae</taxon>
        <taxon>Proconiini</taxon>
        <taxon>Cuerna</taxon>
    </lineage>
</organism>
<feature type="region of interest" description="Disordered" evidence="1">
    <location>
        <begin position="59"/>
        <end position="111"/>
    </location>
</feature>
<feature type="compositionally biased region" description="Polar residues" evidence="1">
    <location>
        <begin position="60"/>
        <end position="69"/>
    </location>
</feature>
<proteinExistence type="predicted"/>
<feature type="compositionally biased region" description="Basic and acidic residues" evidence="1">
    <location>
        <begin position="70"/>
        <end position="79"/>
    </location>
</feature>
<reference evidence="2" key="1">
    <citation type="submission" date="2015-11" db="EMBL/GenBank/DDBJ databases">
        <title>De novo transcriptome assembly of four potential Pierce s Disease insect vectors from Arizona vineyards.</title>
        <authorList>
            <person name="Tassone E.E."/>
        </authorList>
    </citation>
    <scope>NUCLEOTIDE SEQUENCE</scope>
</reference>